<dbReference type="InParanoid" id="G8JQN6"/>
<dbReference type="GeneID" id="11471119"/>
<dbReference type="OMA" id="RGRSHKW"/>
<feature type="compositionally biased region" description="Low complexity" evidence="1">
    <location>
        <begin position="161"/>
        <end position="182"/>
    </location>
</feature>
<accession>G8JQN6</accession>
<gene>
    <name evidence="2" type="ordered locus">Ecym_3546</name>
</gene>
<dbReference type="HOGENOM" id="CLU_1414843_0_0_1"/>
<sequence>MAYYHKMMREDTNRIKYIRSNKNSNDINININININKRSSLNGKLSKGKVIKYWSVVKRHLIDTGDIYQDEHLVYSGGGVILKDNIQDPIVPVYQPTSSDDFINKKLFQNNLTAAQIQKRKQEDLEIQVKNEIFLETSEQRLKRFTRGYRRSQNMEITPPLTDSSASLSSSSGKSGTSELGSTNGIRKWGTIQLKRVIIPLDEKVHTPFSFQVSSI</sequence>
<dbReference type="OrthoDB" id="4054547at2759"/>
<dbReference type="AlphaFoldDB" id="G8JQN6"/>
<reference evidence="3" key="1">
    <citation type="journal article" date="2012" name="G3 (Bethesda)">
        <title>Pichia sorbitophila, an interspecies yeast hybrid reveals early steps of genome resolution following polyploidization.</title>
        <authorList>
            <person name="Leh Louis V."/>
            <person name="Despons L."/>
            <person name="Friedrich A."/>
            <person name="Martin T."/>
            <person name="Durrens P."/>
            <person name="Casaregola S."/>
            <person name="Neuveglise C."/>
            <person name="Fairhead C."/>
            <person name="Marck C."/>
            <person name="Cruz J.A."/>
            <person name="Straub M.L."/>
            <person name="Kugler V."/>
            <person name="Sacerdot C."/>
            <person name="Uzunov Z."/>
            <person name="Thierry A."/>
            <person name="Weiss S."/>
            <person name="Bleykasten C."/>
            <person name="De Montigny J."/>
            <person name="Jacques N."/>
            <person name="Jung P."/>
            <person name="Lemaire M."/>
            <person name="Mallet S."/>
            <person name="Morel G."/>
            <person name="Richard G.F."/>
            <person name="Sarkar A."/>
            <person name="Savel G."/>
            <person name="Schacherer J."/>
            <person name="Seret M.L."/>
            <person name="Talla E."/>
            <person name="Samson G."/>
            <person name="Jubin C."/>
            <person name="Poulain J."/>
            <person name="Vacherie B."/>
            <person name="Barbe V."/>
            <person name="Pelletier E."/>
            <person name="Sherman D.J."/>
            <person name="Westhof E."/>
            <person name="Weissenbach J."/>
            <person name="Baret P.V."/>
            <person name="Wincker P."/>
            <person name="Gaillardin C."/>
            <person name="Dujon B."/>
            <person name="Souciet J.L."/>
        </authorList>
    </citation>
    <scope>NUCLEOTIDE SEQUENCE [LARGE SCALE GENOMIC DNA]</scope>
    <source>
        <strain evidence="3">CBS 270.75 / DBVPG 7215 / KCTC 17166 / NRRL Y-17582</strain>
    </source>
</reference>
<feature type="region of interest" description="Disordered" evidence="1">
    <location>
        <begin position="153"/>
        <end position="182"/>
    </location>
</feature>
<dbReference type="Proteomes" id="UP000006790">
    <property type="component" value="Chromosome 3"/>
</dbReference>
<dbReference type="EMBL" id="CP002499">
    <property type="protein sequence ID" value="AET39020.1"/>
    <property type="molecule type" value="Genomic_DNA"/>
</dbReference>
<organism evidence="2 3">
    <name type="scientific">Eremothecium cymbalariae (strain CBS 270.75 / DBVPG 7215 / KCTC 17166 / NRRL Y-17582)</name>
    <name type="common">Yeast</name>
    <dbReference type="NCBI Taxonomy" id="931890"/>
    <lineage>
        <taxon>Eukaryota</taxon>
        <taxon>Fungi</taxon>
        <taxon>Dikarya</taxon>
        <taxon>Ascomycota</taxon>
        <taxon>Saccharomycotina</taxon>
        <taxon>Saccharomycetes</taxon>
        <taxon>Saccharomycetales</taxon>
        <taxon>Saccharomycetaceae</taxon>
        <taxon>Eremothecium</taxon>
    </lineage>
</organism>
<evidence type="ECO:0000256" key="1">
    <source>
        <dbReference type="SAM" id="MobiDB-lite"/>
    </source>
</evidence>
<dbReference type="RefSeq" id="XP_003645837.1">
    <property type="nucleotide sequence ID" value="XM_003645789.1"/>
</dbReference>
<name>G8JQN6_ERECY</name>
<dbReference type="KEGG" id="erc:Ecym_3546"/>
<keyword evidence="3" id="KW-1185">Reference proteome</keyword>
<evidence type="ECO:0000313" key="3">
    <source>
        <dbReference type="Proteomes" id="UP000006790"/>
    </source>
</evidence>
<proteinExistence type="predicted"/>
<protein>
    <submittedName>
        <fullName evidence="2">Uncharacterized protein</fullName>
    </submittedName>
</protein>
<evidence type="ECO:0000313" key="2">
    <source>
        <dbReference type="EMBL" id="AET39020.1"/>
    </source>
</evidence>